<evidence type="ECO:0000313" key="3">
    <source>
        <dbReference type="Proteomes" id="UP001227317"/>
    </source>
</evidence>
<dbReference type="RefSeq" id="WP_306709439.1">
    <property type="nucleotide sequence ID" value="NZ_JAUJFI010000122.1"/>
</dbReference>
<dbReference type="PANTHER" id="PTHR43581:SF2">
    <property type="entry name" value="EXCINUCLEASE ATPASE SUBUNIT"/>
    <property type="match status" value="1"/>
</dbReference>
<organism evidence="2 3">
    <name type="scientific">Azospirillum isscasi</name>
    <dbReference type="NCBI Taxonomy" id="3053926"/>
    <lineage>
        <taxon>Bacteria</taxon>
        <taxon>Pseudomonadati</taxon>
        <taxon>Pseudomonadota</taxon>
        <taxon>Alphaproteobacteria</taxon>
        <taxon>Rhodospirillales</taxon>
        <taxon>Azospirillaceae</taxon>
        <taxon>Azospirillum</taxon>
    </lineage>
</organism>
<accession>A0ABU0WLM7</accession>
<name>A0ABU0WLM7_9PROT</name>
<dbReference type="InterPro" id="IPR041685">
    <property type="entry name" value="AAA_GajA/Old/RecF-like"/>
</dbReference>
<feature type="domain" description="Endonuclease GajA/Old nuclease/RecF-like AAA" evidence="1">
    <location>
        <begin position="11"/>
        <end position="371"/>
    </location>
</feature>
<dbReference type="InterPro" id="IPR027417">
    <property type="entry name" value="P-loop_NTPase"/>
</dbReference>
<dbReference type="CDD" id="cd00267">
    <property type="entry name" value="ABC_ATPase"/>
    <property type="match status" value="1"/>
</dbReference>
<dbReference type="InterPro" id="IPR051396">
    <property type="entry name" value="Bact_Antivir_Def_Nuclease"/>
</dbReference>
<dbReference type="PANTHER" id="PTHR43581">
    <property type="entry name" value="ATP/GTP PHOSPHATASE"/>
    <property type="match status" value="1"/>
</dbReference>
<evidence type="ECO:0000259" key="1">
    <source>
        <dbReference type="Pfam" id="PF13175"/>
    </source>
</evidence>
<reference evidence="2 3" key="1">
    <citation type="submission" date="2023-06" db="EMBL/GenBank/DDBJ databases">
        <title>Azospirillum isscasensis sp.nov, a bacterium isolated from rhizosphere soil of rice.</title>
        <authorList>
            <person name="Wang H."/>
        </authorList>
    </citation>
    <scope>NUCLEOTIDE SEQUENCE [LARGE SCALE GENOMIC DNA]</scope>
    <source>
        <strain evidence="2 3">C340-1</strain>
    </source>
</reference>
<dbReference type="Pfam" id="PF13175">
    <property type="entry name" value="AAA_15"/>
    <property type="match status" value="1"/>
</dbReference>
<keyword evidence="3" id="KW-1185">Reference proteome</keyword>
<comment type="caution">
    <text evidence="2">The sequence shown here is derived from an EMBL/GenBank/DDBJ whole genome shotgun (WGS) entry which is preliminary data.</text>
</comment>
<proteinExistence type="predicted"/>
<protein>
    <submittedName>
        <fullName evidence="2">AAA family ATPase</fullName>
    </submittedName>
</protein>
<gene>
    <name evidence="2" type="ORF">QSG27_20660</name>
</gene>
<dbReference type="Proteomes" id="UP001227317">
    <property type="component" value="Unassembled WGS sequence"/>
</dbReference>
<dbReference type="Gene3D" id="3.40.50.300">
    <property type="entry name" value="P-loop containing nucleotide triphosphate hydrolases"/>
    <property type="match status" value="1"/>
</dbReference>
<sequence>MHFYFNKLGLLDQVDLELADLTLICGENNTGKTYATYAIYGFMRSWRQILRVVLEDEIDDLLKDANQYRIDIVQMFDGKVDSYLQRMGELYIMGLPRAFATENNVFENTVCVPRTCRATDITAQSYQRTVQAGASGKVLATLKKDAGSNLLDVLVADTDVLQRPFGNLTAFIADAIADIVFAQHLPRMHIASAERTGAAIFRKELDMARTRMLKAINQIDSKELKRNPFKILQEIDTGYAWPVEDNVDFVRQLEDIDKLTGELAADHPELVEVFDAIIGGSYKVVKQQLVFQAKGTGKQRFTMNEASSGIRALLDVGFYLRCKARAGDLFIIDEPELNLHPKNQRAFARLVARMVNAGIKVFITTHSDYLVKELNTLIMLNQGTEHTRSVQQEYGYDDAELLDPARVRLYMTCVTTKPATGIGRRSKIRTLKLAKIYCDRGIEVETFDDTIETMNTIQGKILYGGEF</sequence>
<dbReference type="EMBL" id="JAUJFI010000122">
    <property type="protein sequence ID" value="MDQ2105125.1"/>
    <property type="molecule type" value="Genomic_DNA"/>
</dbReference>
<dbReference type="SUPFAM" id="SSF52540">
    <property type="entry name" value="P-loop containing nucleoside triphosphate hydrolases"/>
    <property type="match status" value="1"/>
</dbReference>
<evidence type="ECO:0000313" key="2">
    <source>
        <dbReference type="EMBL" id="MDQ2105125.1"/>
    </source>
</evidence>